<dbReference type="AlphaFoldDB" id="A0A2M7G9I8"/>
<name>A0A2M7G9I8_9BACT</name>
<keyword evidence="1" id="KW-0472">Membrane</keyword>
<organism evidence="2 3">
    <name type="scientific">bacterium (Candidatus Blackallbacteria) CG17_big_fil_post_rev_8_21_14_2_50_48_46</name>
    <dbReference type="NCBI Taxonomy" id="2014261"/>
    <lineage>
        <taxon>Bacteria</taxon>
        <taxon>Candidatus Blackallbacteria</taxon>
    </lineage>
</organism>
<evidence type="ECO:0000256" key="1">
    <source>
        <dbReference type="SAM" id="Phobius"/>
    </source>
</evidence>
<comment type="caution">
    <text evidence="2">The sequence shown here is derived from an EMBL/GenBank/DDBJ whole genome shotgun (WGS) entry which is preliminary data.</text>
</comment>
<proteinExistence type="predicted"/>
<sequence length="139" mass="15101">MLFFVQIIAGISTAWDALTTMFGVYGYASHGLTGFNFGVMIFSIIASIVITSFVVMTSNIWDDDSRGFMGNLYKILWIIAIFVDWATSWIANAGLMGLKNGSSATENQFIFAGVLTLLICAAPITLGAILKRKGSLDIR</sequence>
<keyword evidence="1" id="KW-0812">Transmembrane</keyword>
<feature type="transmembrane region" description="Helical" evidence="1">
    <location>
        <begin position="34"/>
        <end position="55"/>
    </location>
</feature>
<evidence type="ECO:0000313" key="3">
    <source>
        <dbReference type="Proteomes" id="UP000231019"/>
    </source>
</evidence>
<dbReference type="Proteomes" id="UP000231019">
    <property type="component" value="Unassembled WGS sequence"/>
</dbReference>
<protein>
    <submittedName>
        <fullName evidence="2">Uncharacterized protein</fullName>
    </submittedName>
</protein>
<feature type="transmembrane region" description="Helical" evidence="1">
    <location>
        <begin position="75"/>
        <end position="97"/>
    </location>
</feature>
<reference evidence="2 3" key="1">
    <citation type="submission" date="2017-09" db="EMBL/GenBank/DDBJ databases">
        <title>Depth-based differentiation of microbial function through sediment-hosted aquifers and enrichment of novel symbionts in the deep terrestrial subsurface.</title>
        <authorList>
            <person name="Probst A.J."/>
            <person name="Ladd B."/>
            <person name="Jarett J.K."/>
            <person name="Geller-Mcgrath D.E."/>
            <person name="Sieber C.M."/>
            <person name="Emerson J.B."/>
            <person name="Anantharaman K."/>
            <person name="Thomas B.C."/>
            <person name="Malmstrom R."/>
            <person name="Stieglmeier M."/>
            <person name="Klingl A."/>
            <person name="Woyke T."/>
            <person name="Ryan C.M."/>
            <person name="Banfield J.F."/>
        </authorList>
    </citation>
    <scope>NUCLEOTIDE SEQUENCE [LARGE SCALE GENOMIC DNA]</scope>
    <source>
        <strain evidence="2">CG17_big_fil_post_rev_8_21_14_2_50_48_46</strain>
    </source>
</reference>
<keyword evidence="1" id="KW-1133">Transmembrane helix</keyword>
<gene>
    <name evidence="2" type="ORF">COW36_03515</name>
</gene>
<feature type="transmembrane region" description="Helical" evidence="1">
    <location>
        <begin position="7"/>
        <end position="28"/>
    </location>
</feature>
<evidence type="ECO:0000313" key="2">
    <source>
        <dbReference type="EMBL" id="PIW18779.1"/>
    </source>
</evidence>
<dbReference type="EMBL" id="PFFQ01000011">
    <property type="protein sequence ID" value="PIW18779.1"/>
    <property type="molecule type" value="Genomic_DNA"/>
</dbReference>
<feature type="transmembrane region" description="Helical" evidence="1">
    <location>
        <begin position="109"/>
        <end position="130"/>
    </location>
</feature>
<accession>A0A2M7G9I8</accession>